<dbReference type="InterPro" id="IPR008969">
    <property type="entry name" value="CarboxyPept-like_regulatory"/>
</dbReference>
<sequence>MSQIIPTYPIFEGSQVLTSDQLNQLSAYLDQQNRLTRSKLIGIGIVCGLQVQPLPGEVKITKGIGITSEGFLIQIGTDFLGTHYRPYTLPETVTYKPFGFPNQDVTLWEMLSEKPEDETQVKKLNSPANFLNDKFVLLFLEIFDRDLKSCLGNACDDKGKDRIFSLRKLLVSKTDLDLILTRSANVSGSFSGASGLKVFRLKKPLFDPSKNESNQLDAFIKHYQTVISDTVKPDFWDQLKKGYDVFGPILGNSFGYSNPFDQAAVSTKITQLQASLTAAPATIKGIQYLWDFYKELVLAWEEFLEAGHSLWYSCPTDPSLFPLHLMLGKAKTATAEEFYKYRHGFVQPPIFNEQKLLKETVAQRYRRLVLMIETFELELIQKPSPDKFPIKITPSKEKMGLLGQRSIPYYYNLKSKGTLGSWFSLEKTWKDPKPKNLWSADRDEVLSYDNQPDTPKPNGTFLESPLDYDLEDFPFLRIEGHLDQELEKSKDAILKMIKGFNLPIHLETLHLDAGGSWEYKNCGWHDLQEEYALHRFQLLGMVRDIQEIIHFLRELNKKYGEKEELFDKEVEEQVLKYFELFESWIAGLEECLENMDWQKFQDAYKKILQALLDLLLIQLKFLDKIAIPEKESEKNLELYNGLLARVSPILYRILDLFYFTKIQRLYLSYVNRVAQLQNSRKFSEYLKKNPGLNHEAGVYRGGTFYLLYLQSTGRVIGDFSLAGKAGCCDCIDACGDEKWNLLPPFARPDYAITNINTPIRIEVMVNDRLPIDRNYTIEPTSEESEKGGVVKKENENSVFVYDPPKDFSGDDTFTYKLIDKDSGLSDEGRVTIWVKSPKATSCYSLEILTCWGEKNVRATATQRQLGVENLGFEQIVQALLSSLTASRGFTLDEIRSNVLESSDTRVQLLRCLGLDPSNASYEQMEGMILDYQLANCGAQQPPSNRCTATRISGRVMGPTGGSVVGAFILVEGTNITTRTNDKGEFTLSFPSPGVTLVIQAEQFQPTTRFICSESTIDIFLNPTISEDVVVVGVSPTGLNEAVLTEIISVRGLTLNPARNPTREELVRVATEEKEEITLKRDELAGLKNDTLRLIAESNNIEIRNTDTKAVLVNKILRRQ</sequence>
<evidence type="ECO:0000313" key="2">
    <source>
        <dbReference type="Proteomes" id="UP000236736"/>
    </source>
</evidence>
<evidence type="ECO:0000313" key="1">
    <source>
        <dbReference type="EMBL" id="SEG25481.1"/>
    </source>
</evidence>
<dbReference type="EMBL" id="FNVR01000020">
    <property type="protein sequence ID" value="SEG25481.1"/>
    <property type="molecule type" value="Genomic_DNA"/>
</dbReference>
<gene>
    <name evidence="1" type="ORF">SAMN03080598_03102</name>
</gene>
<dbReference type="AlphaFoldDB" id="A0A1H5YMV6"/>
<dbReference type="RefSeq" id="WP_103925728.1">
    <property type="nucleotide sequence ID" value="NZ_FNVR01000020.1"/>
</dbReference>
<dbReference type="STRING" id="1120964.GCA_001313265_04288"/>
<dbReference type="SUPFAM" id="SSF49464">
    <property type="entry name" value="Carboxypeptidase regulatory domain-like"/>
    <property type="match status" value="1"/>
</dbReference>
<keyword evidence="2" id="KW-1185">Reference proteome</keyword>
<dbReference type="Pfam" id="PF17963">
    <property type="entry name" value="Big_9"/>
    <property type="match status" value="1"/>
</dbReference>
<keyword evidence="1" id="KW-0121">Carboxypeptidase</keyword>
<name>A0A1H5YMV6_9BACT</name>
<dbReference type="Gene3D" id="2.60.40.1120">
    <property type="entry name" value="Carboxypeptidase-like, regulatory domain"/>
    <property type="match status" value="1"/>
</dbReference>
<dbReference type="OrthoDB" id="596204at2"/>
<dbReference type="GO" id="GO:0004180">
    <property type="term" value="F:carboxypeptidase activity"/>
    <property type="evidence" value="ECO:0007669"/>
    <property type="project" value="UniProtKB-KW"/>
</dbReference>
<keyword evidence="1" id="KW-0645">Protease</keyword>
<proteinExistence type="predicted"/>
<accession>A0A1H5YMV6</accession>
<protein>
    <submittedName>
        <fullName evidence="1">Carboxypeptidase regulatory-like domain-containing protein</fullName>
    </submittedName>
</protein>
<keyword evidence="1" id="KW-0378">Hydrolase</keyword>
<organism evidence="1 2">
    <name type="scientific">Algoriphagus boritolerans DSM 17298 = JCM 18970</name>
    <dbReference type="NCBI Taxonomy" id="1120964"/>
    <lineage>
        <taxon>Bacteria</taxon>
        <taxon>Pseudomonadati</taxon>
        <taxon>Bacteroidota</taxon>
        <taxon>Cytophagia</taxon>
        <taxon>Cytophagales</taxon>
        <taxon>Cyclobacteriaceae</taxon>
        <taxon>Algoriphagus</taxon>
    </lineage>
</organism>
<reference evidence="2" key="1">
    <citation type="submission" date="2016-10" db="EMBL/GenBank/DDBJ databases">
        <authorList>
            <person name="Varghese N."/>
            <person name="Submissions S."/>
        </authorList>
    </citation>
    <scope>NUCLEOTIDE SEQUENCE [LARGE SCALE GENOMIC DNA]</scope>
    <source>
        <strain evidence="2">DSM 17298</strain>
    </source>
</reference>
<dbReference type="Proteomes" id="UP000236736">
    <property type="component" value="Unassembled WGS sequence"/>
</dbReference>